<feature type="active site" description="Proton acceptor" evidence="9">
    <location>
        <position position="63"/>
    </location>
</feature>
<dbReference type="InterPro" id="IPR011060">
    <property type="entry name" value="RibuloseP-bd_barrel"/>
</dbReference>
<evidence type="ECO:0000256" key="6">
    <source>
        <dbReference type="ARBA" id="ARBA00023141"/>
    </source>
</evidence>
<dbReference type="EC" id="4.2.1.20" evidence="9"/>
<comment type="subunit">
    <text evidence="3 9">Tetramer of two alpha and two beta chains.</text>
</comment>
<evidence type="ECO:0000313" key="12">
    <source>
        <dbReference type="Proteomes" id="UP000054686"/>
    </source>
</evidence>
<evidence type="ECO:0000256" key="5">
    <source>
        <dbReference type="ARBA" id="ARBA00022822"/>
    </source>
</evidence>
<comment type="similarity">
    <text evidence="9 10">Belongs to the TrpA family.</text>
</comment>
<comment type="caution">
    <text evidence="11">The sequence shown here is derived from an EMBL/GenBank/DDBJ whole genome shotgun (WGS) entry which is preliminary data.</text>
</comment>
<comment type="catalytic activity">
    <reaction evidence="8 9">
        <text>(1S,2R)-1-C-(indol-3-yl)glycerol 3-phosphate + L-serine = D-glyceraldehyde 3-phosphate + L-tryptophan + H2O</text>
        <dbReference type="Rhea" id="RHEA:10532"/>
        <dbReference type="ChEBI" id="CHEBI:15377"/>
        <dbReference type="ChEBI" id="CHEBI:33384"/>
        <dbReference type="ChEBI" id="CHEBI:57912"/>
        <dbReference type="ChEBI" id="CHEBI:58866"/>
        <dbReference type="ChEBI" id="CHEBI:59776"/>
        <dbReference type="EC" id="4.2.1.20"/>
    </reaction>
</comment>
<dbReference type="EMBL" id="LLVT01000003">
    <property type="protein sequence ID" value="KSW10457.1"/>
    <property type="molecule type" value="Genomic_DNA"/>
</dbReference>
<evidence type="ECO:0000256" key="7">
    <source>
        <dbReference type="ARBA" id="ARBA00023239"/>
    </source>
</evidence>
<evidence type="ECO:0000256" key="10">
    <source>
        <dbReference type="RuleBase" id="RU003662"/>
    </source>
</evidence>
<comment type="pathway">
    <text evidence="2 9">Amino-acid biosynthesis; L-tryptophan biosynthesis; L-tryptophan from chorismate: step 5/5.</text>
</comment>
<organism evidence="11 12">
    <name type="scientific">Schaalia odontolytica</name>
    <dbReference type="NCBI Taxonomy" id="1660"/>
    <lineage>
        <taxon>Bacteria</taxon>
        <taxon>Bacillati</taxon>
        <taxon>Actinomycetota</taxon>
        <taxon>Actinomycetes</taxon>
        <taxon>Actinomycetales</taxon>
        <taxon>Actinomycetaceae</taxon>
        <taxon>Schaalia</taxon>
    </lineage>
</organism>
<keyword evidence="6 9" id="KW-0057">Aromatic amino acid biosynthesis</keyword>
<dbReference type="Proteomes" id="UP000054686">
    <property type="component" value="Unassembled WGS sequence"/>
</dbReference>
<proteinExistence type="inferred from homology"/>
<dbReference type="PANTHER" id="PTHR43406">
    <property type="entry name" value="TRYPTOPHAN SYNTHASE, ALPHA CHAIN"/>
    <property type="match status" value="1"/>
</dbReference>
<dbReference type="PROSITE" id="PS00167">
    <property type="entry name" value="TRP_SYNTHASE_ALPHA"/>
    <property type="match status" value="1"/>
</dbReference>
<dbReference type="NCBIfam" id="TIGR00262">
    <property type="entry name" value="trpA"/>
    <property type="match status" value="1"/>
</dbReference>
<feature type="active site" description="Proton acceptor" evidence="9">
    <location>
        <position position="52"/>
    </location>
</feature>
<name>A0A0V8RR29_9ACTO</name>
<dbReference type="GO" id="GO:0005829">
    <property type="term" value="C:cytosol"/>
    <property type="evidence" value="ECO:0007669"/>
    <property type="project" value="TreeGrafter"/>
</dbReference>
<dbReference type="InterPro" id="IPR002028">
    <property type="entry name" value="Trp_synthase_suA"/>
</dbReference>
<dbReference type="FunFam" id="3.20.20.70:FF:000037">
    <property type="entry name" value="Tryptophan synthase alpha chain"/>
    <property type="match status" value="1"/>
</dbReference>
<accession>A0A0V8RR29</accession>
<dbReference type="Pfam" id="PF00290">
    <property type="entry name" value="Trp_syntA"/>
    <property type="match status" value="1"/>
</dbReference>
<dbReference type="InterPro" id="IPR013785">
    <property type="entry name" value="Aldolase_TIM"/>
</dbReference>
<dbReference type="Gene3D" id="3.20.20.70">
    <property type="entry name" value="Aldolase class I"/>
    <property type="match status" value="1"/>
</dbReference>
<evidence type="ECO:0000256" key="4">
    <source>
        <dbReference type="ARBA" id="ARBA00022605"/>
    </source>
</evidence>
<evidence type="ECO:0000256" key="9">
    <source>
        <dbReference type="HAMAP-Rule" id="MF_00131"/>
    </source>
</evidence>
<dbReference type="OrthoDB" id="9804578at2"/>
<dbReference type="HAMAP" id="MF_00131">
    <property type="entry name" value="Trp_synth_alpha"/>
    <property type="match status" value="1"/>
</dbReference>
<evidence type="ECO:0000256" key="2">
    <source>
        <dbReference type="ARBA" id="ARBA00004733"/>
    </source>
</evidence>
<comment type="function">
    <text evidence="1 9">The alpha subunit is responsible for the aldol cleavage of indoleglycerol phosphate to indole and glyceraldehyde 3-phosphate.</text>
</comment>
<dbReference type="UniPathway" id="UPA00035">
    <property type="reaction ID" value="UER00044"/>
</dbReference>
<protein>
    <recommendedName>
        <fullName evidence="9">Tryptophan synthase alpha chain</fullName>
        <ecNumber evidence="9">4.2.1.20</ecNumber>
    </recommendedName>
</protein>
<dbReference type="RefSeq" id="WP_060567338.1">
    <property type="nucleotide sequence ID" value="NZ_CP040006.1"/>
</dbReference>
<dbReference type="SUPFAM" id="SSF51366">
    <property type="entry name" value="Ribulose-phoshate binding barrel"/>
    <property type="match status" value="1"/>
</dbReference>
<evidence type="ECO:0000256" key="3">
    <source>
        <dbReference type="ARBA" id="ARBA00011270"/>
    </source>
</evidence>
<dbReference type="GO" id="GO:0004834">
    <property type="term" value="F:tryptophan synthase activity"/>
    <property type="evidence" value="ECO:0007669"/>
    <property type="project" value="UniProtKB-UniRule"/>
</dbReference>
<evidence type="ECO:0000256" key="1">
    <source>
        <dbReference type="ARBA" id="ARBA00003365"/>
    </source>
</evidence>
<dbReference type="PANTHER" id="PTHR43406:SF1">
    <property type="entry name" value="TRYPTOPHAN SYNTHASE ALPHA CHAIN, CHLOROPLASTIC"/>
    <property type="match status" value="1"/>
</dbReference>
<dbReference type="InterPro" id="IPR018204">
    <property type="entry name" value="Trp_synthase_alpha_AS"/>
</dbReference>
<dbReference type="CDD" id="cd04724">
    <property type="entry name" value="Tryptophan_synthase_alpha"/>
    <property type="match status" value="1"/>
</dbReference>
<gene>
    <name evidence="9" type="primary">trpA</name>
    <name evidence="11" type="ORF">APY09_08085</name>
</gene>
<evidence type="ECO:0000313" key="11">
    <source>
        <dbReference type="EMBL" id="KSW10457.1"/>
    </source>
</evidence>
<sequence length="269" mass="28265">MTRAPHSAVAIDAALQRGDAALIAYLPVGFPSVEDSIRAGKVLADCGVDVIELGFPYSDPGMDGPTIQRATVAALERGTHLEDLFHAVDELTSYGISTCSMTYWNPVEWWGVERFAKDFAAVGGSGLITPDLPPEEGAQWEAASDKYDLERIYLSAPSSPEHRLKLIAEHSRGWVYAASSMGVTGARAAVGAHVADVVERTRAAGAERVCVGLGVSNGAQAREIGAYADGVIVGSALVKTLFDENIDRGLKALGELATELKSGVSGAHA</sequence>
<keyword evidence="4 9" id="KW-0028">Amino-acid biosynthesis</keyword>
<keyword evidence="7 9" id="KW-0456">Lyase</keyword>
<reference evidence="11 12" key="1">
    <citation type="submission" date="2015-10" db="EMBL/GenBank/DDBJ databases">
        <title>Draft Genome of Actinomyces odontolyticus subsp. actinosynbacter strain XH001.</title>
        <authorList>
            <person name="Mclean J.S."/>
            <person name="He X."/>
        </authorList>
    </citation>
    <scope>NUCLEOTIDE SEQUENCE [LARGE SCALE GENOMIC DNA]</scope>
    <source>
        <strain evidence="11 12">XH001</strain>
    </source>
</reference>
<evidence type="ECO:0000256" key="8">
    <source>
        <dbReference type="ARBA" id="ARBA00049047"/>
    </source>
</evidence>
<dbReference type="AlphaFoldDB" id="A0A0V8RR29"/>
<keyword evidence="5 9" id="KW-0822">Tryptophan biosynthesis</keyword>